<dbReference type="FunFam" id="3.30.1070.10:FF:000001">
    <property type="entry name" value="Cell division topological specificity factor"/>
    <property type="match status" value="1"/>
</dbReference>
<reference evidence="8" key="1">
    <citation type="submission" date="2017-01" db="EMBL/GenBank/DDBJ databases">
        <authorList>
            <person name="Varghese N."/>
            <person name="Submissions S."/>
        </authorList>
    </citation>
    <scope>NUCLEOTIDE SEQUENCE [LARGE SCALE GENOMIC DNA]</scope>
    <source>
        <strain evidence="8">UM1</strain>
    </source>
</reference>
<dbReference type="SUPFAM" id="SSF55229">
    <property type="entry name" value="Cell division protein MinE topological specificity domain"/>
    <property type="match status" value="1"/>
</dbReference>
<keyword evidence="4 6" id="KW-0131">Cell cycle</keyword>
<evidence type="ECO:0000313" key="7">
    <source>
        <dbReference type="EMBL" id="SIQ03752.1"/>
    </source>
</evidence>
<evidence type="ECO:0000256" key="1">
    <source>
        <dbReference type="ARBA" id="ARBA00008168"/>
    </source>
</evidence>
<proteinExistence type="inferred from homology"/>
<evidence type="ECO:0000313" key="8">
    <source>
        <dbReference type="Proteomes" id="UP000241788"/>
    </source>
</evidence>
<dbReference type="EMBL" id="FTLW01000001">
    <property type="protein sequence ID" value="SIQ03752.1"/>
    <property type="molecule type" value="Genomic_DNA"/>
</dbReference>
<dbReference type="GO" id="GO:0042802">
    <property type="term" value="F:identical protein binding"/>
    <property type="evidence" value="ECO:0007669"/>
    <property type="project" value="UniProtKB-ARBA"/>
</dbReference>
<evidence type="ECO:0000256" key="3">
    <source>
        <dbReference type="ARBA" id="ARBA00022618"/>
    </source>
</evidence>
<keyword evidence="3 6" id="KW-0132">Cell division</keyword>
<name>A0A1N6PHN2_9GAMM</name>
<dbReference type="Pfam" id="PF03776">
    <property type="entry name" value="MinE"/>
    <property type="match status" value="1"/>
</dbReference>
<gene>
    <name evidence="6" type="primary">minE</name>
    <name evidence="7" type="ORF">SAMN05421546_0617</name>
</gene>
<evidence type="ECO:0000256" key="5">
    <source>
        <dbReference type="ARBA" id="ARBA00025265"/>
    </source>
</evidence>
<protein>
    <recommendedName>
        <fullName evidence="2 6">Cell division topological specificity factor</fullName>
    </recommendedName>
</protein>
<dbReference type="STRING" id="1604334.SAMN05421546_0617"/>
<comment type="function">
    <text evidence="5 6">Prevents the cell division inhibition by proteins MinC and MinD at internal division sites while permitting inhibition at polar sites. This ensures cell division at the proper site by restricting the formation of a division septum at the midpoint of the long axis of the cell.</text>
</comment>
<dbReference type="GO" id="GO:0032955">
    <property type="term" value="P:regulation of division septum assembly"/>
    <property type="evidence" value="ECO:0007669"/>
    <property type="project" value="InterPro"/>
</dbReference>
<evidence type="ECO:0000256" key="2">
    <source>
        <dbReference type="ARBA" id="ARBA00020112"/>
    </source>
</evidence>
<evidence type="ECO:0000256" key="6">
    <source>
        <dbReference type="HAMAP-Rule" id="MF_00262"/>
    </source>
</evidence>
<sequence>MVGIFDFLKPKQQSANTAKNRLQVIIAEQRSEAGAPDYVPRMRQEILDVIRKYVHVPEDAIKVSKEKHGEYDVLDISIELPDRAVGEG</sequence>
<dbReference type="Gene3D" id="3.30.1070.10">
    <property type="entry name" value="Cell division topological specificity factor MinE"/>
    <property type="match status" value="1"/>
</dbReference>
<dbReference type="InterPro" id="IPR005527">
    <property type="entry name" value="MinE"/>
</dbReference>
<organism evidence="7 8">
    <name type="scientific">Solilutibacter tolerans</name>
    <dbReference type="NCBI Taxonomy" id="1604334"/>
    <lineage>
        <taxon>Bacteria</taxon>
        <taxon>Pseudomonadati</taxon>
        <taxon>Pseudomonadota</taxon>
        <taxon>Gammaproteobacteria</taxon>
        <taxon>Lysobacterales</taxon>
        <taxon>Lysobacteraceae</taxon>
        <taxon>Solilutibacter</taxon>
    </lineage>
</organism>
<evidence type="ECO:0000256" key="4">
    <source>
        <dbReference type="ARBA" id="ARBA00023306"/>
    </source>
</evidence>
<dbReference type="HAMAP" id="MF_00262">
    <property type="entry name" value="MinE"/>
    <property type="match status" value="1"/>
</dbReference>
<keyword evidence="8" id="KW-1185">Reference proteome</keyword>
<dbReference type="Proteomes" id="UP000241788">
    <property type="component" value="Unassembled WGS sequence"/>
</dbReference>
<dbReference type="InterPro" id="IPR036707">
    <property type="entry name" value="MinE_sf"/>
</dbReference>
<comment type="similarity">
    <text evidence="1 6">Belongs to the MinE family.</text>
</comment>
<dbReference type="NCBIfam" id="NF001422">
    <property type="entry name" value="PRK00296.1"/>
    <property type="match status" value="1"/>
</dbReference>
<dbReference type="NCBIfam" id="TIGR01215">
    <property type="entry name" value="minE"/>
    <property type="match status" value="1"/>
</dbReference>
<dbReference type="AlphaFoldDB" id="A0A1N6PHN2"/>
<accession>A0A1N6PHN2</accession>
<dbReference type="GO" id="GO:0051301">
    <property type="term" value="P:cell division"/>
    <property type="evidence" value="ECO:0007669"/>
    <property type="project" value="UniProtKB-KW"/>
</dbReference>